<dbReference type="PROSITE" id="PS01031">
    <property type="entry name" value="SHSP"/>
    <property type="match status" value="1"/>
</dbReference>
<feature type="domain" description="SHSP" evidence="3">
    <location>
        <begin position="34"/>
        <end position="145"/>
    </location>
</feature>
<evidence type="ECO:0000259" key="3">
    <source>
        <dbReference type="PROSITE" id="PS01031"/>
    </source>
</evidence>
<dbReference type="Gene3D" id="2.60.40.790">
    <property type="match status" value="1"/>
</dbReference>
<dbReference type="EMBL" id="BJUN01000005">
    <property type="protein sequence ID" value="GEK58273.1"/>
    <property type="molecule type" value="Genomic_DNA"/>
</dbReference>
<gene>
    <name evidence="4" type="ORF">MHA01_11780</name>
</gene>
<dbReference type="PANTHER" id="PTHR11527">
    <property type="entry name" value="HEAT-SHOCK PROTEIN 20 FAMILY MEMBER"/>
    <property type="match status" value="1"/>
</dbReference>
<dbReference type="RefSeq" id="WP_158219129.1">
    <property type="nucleotide sequence ID" value="NZ_BJUN01000005.1"/>
</dbReference>
<name>A0A510Y556_MARHA</name>
<dbReference type="SUPFAM" id="SSF49764">
    <property type="entry name" value="HSP20-like chaperones"/>
    <property type="match status" value="1"/>
</dbReference>
<evidence type="ECO:0000313" key="5">
    <source>
        <dbReference type="Proteomes" id="UP000321051"/>
    </source>
</evidence>
<reference evidence="4 5" key="1">
    <citation type="submission" date="2019-07" db="EMBL/GenBank/DDBJ databases">
        <title>Whole genome shotgun sequence of Marinococcus halophilus NBRC 102359.</title>
        <authorList>
            <person name="Hosoyama A."/>
            <person name="Uohara A."/>
            <person name="Ohji S."/>
            <person name="Ichikawa N."/>
        </authorList>
    </citation>
    <scope>NUCLEOTIDE SEQUENCE [LARGE SCALE GENOMIC DNA]</scope>
    <source>
        <strain evidence="4 5">NBRC 102359</strain>
    </source>
</reference>
<dbReference type="AlphaFoldDB" id="A0A510Y556"/>
<dbReference type="InterPro" id="IPR031107">
    <property type="entry name" value="Small_HSP"/>
</dbReference>
<keyword evidence="5" id="KW-1185">Reference proteome</keyword>
<evidence type="ECO:0000313" key="4">
    <source>
        <dbReference type="EMBL" id="GEK58273.1"/>
    </source>
</evidence>
<dbReference type="InterPro" id="IPR008978">
    <property type="entry name" value="HSP20-like_chaperone"/>
</dbReference>
<dbReference type="Pfam" id="PF00011">
    <property type="entry name" value="HSP20"/>
    <property type="match status" value="1"/>
</dbReference>
<comment type="caution">
    <text evidence="4">The sequence shown here is derived from an EMBL/GenBank/DDBJ whole genome shotgun (WGS) entry which is preliminary data.</text>
</comment>
<sequence>MADLTPNRRNRGFFPDLSRGFGFGDLLNDRFFEPFQDMNKFKLDVRDEDKEYVVEAELPGFHKEDIRVEYEAPVLSISAKREEKQDVSHDDYVHRERSYGEFQRRVTLDNVKDDEIQASFDNGVLKLQLPKEEKRSIKKKQIDIQ</sequence>
<dbReference type="InterPro" id="IPR002068">
    <property type="entry name" value="A-crystallin/Hsp20_dom"/>
</dbReference>
<evidence type="ECO:0000256" key="2">
    <source>
        <dbReference type="RuleBase" id="RU003616"/>
    </source>
</evidence>
<dbReference type="STRING" id="1371.GCA_900166605_02671"/>
<proteinExistence type="inferred from homology"/>
<accession>A0A510Y556</accession>
<dbReference type="Proteomes" id="UP000321051">
    <property type="component" value="Unassembled WGS sequence"/>
</dbReference>
<organism evidence="4 5">
    <name type="scientific">Marinococcus halophilus</name>
    <dbReference type="NCBI Taxonomy" id="1371"/>
    <lineage>
        <taxon>Bacteria</taxon>
        <taxon>Bacillati</taxon>
        <taxon>Bacillota</taxon>
        <taxon>Bacilli</taxon>
        <taxon>Bacillales</taxon>
        <taxon>Bacillaceae</taxon>
        <taxon>Marinococcus</taxon>
    </lineage>
</organism>
<dbReference type="CDD" id="cd06471">
    <property type="entry name" value="ACD_LpsHSP_like"/>
    <property type="match status" value="1"/>
</dbReference>
<comment type="similarity">
    <text evidence="1 2">Belongs to the small heat shock protein (HSP20) family.</text>
</comment>
<evidence type="ECO:0000256" key="1">
    <source>
        <dbReference type="PROSITE-ProRule" id="PRU00285"/>
    </source>
</evidence>
<protein>
    <submittedName>
        <fullName evidence="4">Heat-shock protein Hsp20</fullName>
    </submittedName>
</protein>